<feature type="domain" description="NAD-dependent epimerase/dehydratase" evidence="2">
    <location>
        <begin position="4"/>
        <end position="185"/>
    </location>
</feature>
<dbReference type="AlphaFoldDB" id="A0A382BM20"/>
<dbReference type="SUPFAM" id="SSF51735">
    <property type="entry name" value="NAD(P)-binding Rossmann-fold domains"/>
    <property type="match status" value="1"/>
</dbReference>
<dbReference type="Gene3D" id="3.40.50.720">
    <property type="entry name" value="NAD(P)-binding Rossmann-like Domain"/>
    <property type="match status" value="1"/>
</dbReference>
<sequence length="301" mass="35081">MKKILLAGGNGIIGSYLCFQLKEQASVTSIGYSNYPNKKDFINIDFTKMSQVTEFAEICDHFDVLIFLVGLVHSKGKGKNLPDFNKVNYQTLLNLLSALKNNNKIPEKIIFASTISVYGERFDQSYYKENNKLYPLSPYAITKRKAEKYLQNNFSNKSWILRFAPVYSTNYLINIHRRTKINHYFYRVGDGLNKLSLCNINNIKLAIEGIINNQIPPDIYNLSDKKYYNYKELLEWQKAPFTWPIPVYFIKLLYWISKIIKHIFLIENTIKLITDNVYPSDKIRSFIDLPANLHDINIVDT</sequence>
<dbReference type="InterPro" id="IPR001509">
    <property type="entry name" value="Epimerase_deHydtase"/>
</dbReference>
<dbReference type="InterPro" id="IPR036291">
    <property type="entry name" value="NAD(P)-bd_dom_sf"/>
</dbReference>
<dbReference type="EMBL" id="UINC01030340">
    <property type="protein sequence ID" value="SVB14581.1"/>
    <property type="molecule type" value="Genomic_DNA"/>
</dbReference>
<dbReference type="Pfam" id="PF01370">
    <property type="entry name" value="Epimerase"/>
    <property type="match status" value="1"/>
</dbReference>
<protein>
    <recommendedName>
        <fullName evidence="2">NAD-dependent epimerase/dehydratase domain-containing protein</fullName>
    </recommendedName>
</protein>
<evidence type="ECO:0000259" key="2">
    <source>
        <dbReference type="Pfam" id="PF01370"/>
    </source>
</evidence>
<gene>
    <name evidence="3" type="ORF">METZ01_LOCUS167435</name>
</gene>
<comment type="similarity">
    <text evidence="1">Belongs to the NAD(P)-dependent epimerase/dehydratase family.</text>
</comment>
<accession>A0A382BM20</accession>
<proteinExistence type="inferred from homology"/>
<dbReference type="CDD" id="cd08946">
    <property type="entry name" value="SDR_e"/>
    <property type="match status" value="1"/>
</dbReference>
<reference evidence="3" key="1">
    <citation type="submission" date="2018-05" db="EMBL/GenBank/DDBJ databases">
        <authorList>
            <person name="Lanie J.A."/>
            <person name="Ng W.-L."/>
            <person name="Kazmierczak K.M."/>
            <person name="Andrzejewski T.M."/>
            <person name="Davidsen T.M."/>
            <person name="Wayne K.J."/>
            <person name="Tettelin H."/>
            <person name="Glass J.I."/>
            <person name="Rusch D."/>
            <person name="Podicherti R."/>
            <person name="Tsui H.-C.T."/>
            <person name="Winkler M.E."/>
        </authorList>
    </citation>
    <scope>NUCLEOTIDE SEQUENCE</scope>
</reference>
<organism evidence="3">
    <name type="scientific">marine metagenome</name>
    <dbReference type="NCBI Taxonomy" id="408172"/>
    <lineage>
        <taxon>unclassified sequences</taxon>
        <taxon>metagenomes</taxon>
        <taxon>ecological metagenomes</taxon>
    </lineage>
</organism>
<evidence type="ECO:0000313" key="3">
    <source>
        <dbReference type="EMBL" id="SVB14581.1"/>
    </source>
</evidence>
<name>A0A382BM20_9ZZZZ</name>
<evidence type="ECO:0000256" key="1">
    <source>
        <dbReference type="ARBA" id="ARBA00007637"/>
    </source>
</evidence>
<dbReference type="PANTHER" id="PTHR43000">
    <property type="entry name" value="DTDP-D-GLUCOSE 4,6-DEHYDRATASE-RELATED"/>
    <property type="match status" value="1"/>
</dbReference>